<dbReference type="GO" id="GO:0016020">
    <property type="term" value="C:membrane"/>
    <property type="evidence" value="ECO:0007669"/>
    <property type="project" value="InterPro"/>
</dbReference>
<feature type="domain" description="CusB-like beta-barrel" evidence="6">
    <location>
        <begin position="201"/>
        <end position="284"/>
    </location>
</feature>
<dbReference type="Pfam" id="PF25973">
    <property type="entry name" value="BSH_CzcB"/>
    <property type="match status" value="1"/>
</dbReference>
<dbReference type="Proteomes" id="UP000885826">
    <property type="component" value="Unassembled WGS sequence"/>
</dbReference>
<evidence type="ECO:0000256" key="3">
    <source>
        <dbReference type="ARBA" id="ARBA00023054"/>
    </source>
</evidence>
<dbReference type="InterPro" id="IPR050465">
    <property type="entry name" value="UPF0194_transport"/>
</dbReference>
<keyword evidence="5" id="KW-1133">Transmembrane helix</keyword>
<dbReference type="InterPro" id="IPR058792">
    <property type="entry name" value="Beta-barrel_RND_2"/>
</dbReference>
<feature type="domain" description="CzcB-like barrel-sandwich hybrid" evidence="7">
    <location>
        <begin position="42"/>
        <end position="196"/>
    </location>
</feature>
<keyword evidence="5" id="KW-0812">Transmembrane</keyword>
<proteinExistence type="inferred from homology"/>
<keyword evidence="3 4" id="KW-0175">Coiled coil</keyword>
<dbReference type="Gene3D" id="2.40.30.170">
    <property type="match status" value="1"/>
</dbReference>
<keyword evidence="5" id="KW-0472">Membrane</keyword>
<evidence type="ECO:0000256" key="4">
    <source>
        <dbReference type="SAM" id="Coils"/>
    </source>
</evidence>
<name>A0A9C9JZD4_UNCW3</name>
<dbReference type="PANTHER" id="PTHR32347">
    <property type="entry name" value="EFFLUX SYSTEM COMPONENT YKNX-RELATED"/>
    <property type="match status" value="1"/>
</dbReference>
<dbReference type="InterPro" id="IPR058647">
    <property type="entry name" value="BSH_CzcB-like"/>
</dbReference>
<reference evidence="8" key="1">
    <citation type="journal article" date="2020" name="mSystems">
        <title>Genome- and Community-Level Interaction Insights into Carbon Utilization and Element Cycling Functions of Hydrothermarchaeota in Hydrothermal Sediment.</title>
        <authorList>
            <person name="Zhou Z."/>
            <person name="Liu Y."/>
            <person name="Xu W."/>
            <person name="Pan J."/>
            <person name="Luo Z.H."/>
            <person name="Li M."/>
        </authorList>
    </citation>
    <scope>NUCLEOTIDE SEQUENCE</scope>
    <source>
        <strain evidence="8">HyVt-388</strain>
    </source>
</reference>
<dbReference type="AlphaFoldDB" id="A0A9C9JZD4"/>
<feature type="coiled-coil region" evidence="4">
    <location>
        <begin position="88"/>
        <end position="146"/>
    </location>
</feature>
<evidence type="ECO:0000313" key="8">
    <source>
        <dbReference type="EMBL" id="HEC77997.1"/>
    </source>
</evidence>
<evidence type="ECO:0000256" key="2">
    <source>
        <dbReference type="ARBA" id="ARBA00009477"/>
    </source>
</evidence>
<dbReference type="NCBIfam" id="TIGR01730">
    <property type="entry name" value="RND_mfp"/>
    <property type="match status" value="1"/>
</dbReference>
<evidence type="ECO:0000256" key="5">
    <source>
        <dbReference type="SAM" id="Phobius"/>
    </source>
</evidence>
<dbReference type="GO" id="GO:0030313">
    <property type="term" value="C:cell envelope"/>
    <property type="evidence" value="ECO:0007669"/>
    <property type="project" value="UniProtKB-SubCell"/>
</dbReference>
<dbReference type="Pfam" id="PF25954">
    <property type="entry name" value="Beta-barrel_RND_2"/>
    <property type="match status" value="1"/>
</dbReference>
<dbReference type="EMBL" id="DRIG01000029">
    <property type="protein sequence ID" value="HEC77997.1"/>
    <property type="molecule type" value="Genomic_DNA"/>
</dbReference>
<sequence>MKKQIFLIVVILIIIAAVLVLLFTGERKTAITGSGMIEVEEVDISARINGRIEKLTAAEGDLVEKGDTLGVIEHRELLTRQRKALTGLNAAKLSLEEIRLKKEDFKKDLERIRELYAVGNVAKKELENYELQYRLLKMNEEKAKENIEGVSADLELIKTQLENAFITSPISGVVLARNFEEGEAVFVGARIFRIGDLNRAWLKIYLPETEIGKISLGSEAEVHVDAYPDEVYKGRVTWISREAEFTPKNIQTKEERADLVFAVKITIPNPEQKLLPGMPADAEILENAHR</sequence>
<organism evidence="8 9">
    <name type="scientific">candidate division WOR-3 bacterium</name>
    <dbReference type="NCBI Taxonomy" id="2052148"/>
    <lineage>
        <taxon>Bacteria</taxon>
        <taxon>Bacteria division WOR-3</taxon>
    </lineage>
</organism>
<comment type="caution">
    <text evidence="8">The sequence shown here is derived from an EMBL/GenBank/DDBJ whole genome shotgun (WGS) entry which is preliminary data.</text>
</comment>
<evidence type="ECO:0000259" key="7">
    <source>
        <dbReference type="Pfam" id="PF25973"/>
    </source>
</evidence>
<dbReference type="PANTHER" id="PTHR32347:SF23">
    <property type="entry name" value="BLL5650 PROTEIN"/>
    <property type="match status" value="1"/>
</dbReference>
<dbReference type="InterPro" id="IPR006143">
    <property type="entry name" value="RND_pump_MFP"/>
</dbReference>
<feature type="transmembrane region" description="Helical" evidence="5">
    <location>
        <begin position="5"/>
        <end position="24"/>
    </location>
</feature>
<accession>A0A9C9JZD4</accession>
<dbReference type="Gene3D" id="2.40.50.100">
    <property type="match status" value="1"/>
</dbReference>
<protein>
    <submittedName>
        <fullName evidence="8">Efflux RND transporter periplasmic adaptor subunit</fullName>
    </submittedName>
</protein>
<evidence type="ECO:0000259" key="6">
    <source>
        <dbReference type="Pfam" id="PF25954"/>
    </source>
</evidence>
<dbReference type="GO" id="GO:0022857">
    <property type="term" value="F:transmembrane transporter activity"/>
    <property type="evidence" value="ECO:0007669"/>
    <property type="project" value="InterPro"/>
</dbReference>
<gene>
    <name evidence="8" type="ORF">ENI34_02500</name>
</gene>
<evidence type="ECO:0000256" key="1">
    <source>
        <dbReference type="ARBA" id="ARBA00004196"/>
    </source>
</evidence>
<evidence type="ECO:0000313" key="9">
    <source>
        <dbReference type="Proteomes" id="UP000885826"/>
    </source>
</evidence>
<comment type="subcellular location">
    <subcellularLocation>
        <location evidence="1">Cell envelope</location>
    </subcellularLocation>
</comment>
<comment type="similarity">
    <text evidence="2">Belongs to the membrane fusion protein (MFP) (TC 8.A.1) family.</text>
</comment>
<dbReference type="SUPFAM" id="SSF111369">
    <property type="entry name" value="HlyD-like secretion proteins"/>
    <property type="match status" value="1"/>
</dbReference>